<dbReference type="InterPro" id="IPR050277">
    <property type="entry name" value="Sodium:Solute_Symporter"/>
</dbReference>
<name>A0A840Q9N2_9PSEU</name>
<dbReference type="CDD" id="cd11480">
    <property type="entry name" value="SLC5sbd_u4"/>
    <property type="match status" value="1"/>
</dbReference>
<evidence type="ECO:0000256" key="9">
    <source>
        <dbReference type="RuleBase" id="RU362091"/>
    </source>
</evidence>
<keyword evidence="12" id="KW-1185">Reference proteome</keyword>
<dbReference type="GO" id="GO:0005886">
    <property type="term" value="C:plasma membrane"/>
    <property type="evidence" value="ECO:0007669"/>
    <property type="project" value="UniProtKB-SubCell"/>
</dbReference>
<dbReference type="PROSITE" id="PS50283">
    <property type="entry name" value="NA_SOLUT_SYMP_3"/>
    <property type="match status" value="1"/>
</dbReference>
<feature type="transmembrane region" description="Helical" evidence="10">
    <location>
        <begin position="6"/>
        <end position="24"/>
    </location>
</feature>
<dbReference type="RefSeq" id="WP_184726650.1">
    <property type="nucleotide sequence ID" value="NZ_JACHIW010000001.1"/>
</dbReference>
<feature type="transmembrane region" description="Helical" evidence="10">
    <location>
        <begin position="50"/>
        <end position="71"/>
    </location>
</feature>
<feature type="transmembrane region" description="Helical" evidence="10">
    <location>
        <begin position="331"/>
        <end position="360"/>
    </location>
</feature>
<feature type="transmembrane region" description="Helical" evidence="10">
    <location>
        <begin position="119"/>
        <end position="137"/>
    </location>
</feature>
<dbReference type="EMBL" id="JACHIW010000001">
    <property type="protein sequence ID" value="MBB5155279.1"/>
    <property type="molecule type" value="Genomic_DNA"/>
</dbReference>
<feature type="transmembrane region" description="Helical" evidence="10">
    <location>
        <begin position="157"/>
        <end position="175"/>
    </location>
</feature>
<accession>A0A840Q9N2</accession>
<evidence type="ECO:0000256" key="1">
    <source>
        <dbReference type="ARBA" id="ARBA00004651"/>
    </source>
</evidence>
<keyword evidence="5 10" id="KW-0812">Transmembrane</keyword>
<keyword evidence="4" id="KW-1003">Cell membrane</keyword>
<organism evidence="11 12">
    <name type="scientific">Saccharopolyspora phatthalungensis</name>
    <dbReference type="NCBI Taxonomy" id="664693"/>
    <lineage>
        <taxon>Bacteria</taxon>
        <taxon>Bacillati</taxon>
        <taxon>Actinomycetota</taxon>
        <taxon>Actinomycetes</taxon>
        <taxon>Pseudonocardiales</taxon>
        <taxon>Pseudonocardiaceae</taxon>
        <taxon>Saccharopolyspora</taxon>
    </lineage>
</organism>
<comment type="caution">
    <text evidence="11">The sequence shown here is derived from an EMBL/GenBank/DDBJ whole genome shotgun (WGS) entry which is preliminary data.</text>
</comment>
<evidence type="ECO:0000256" key="7">
    <source>
        <dbReference type="ARBA" id="ARBA00022989"/>
    </source>
</evidence>
<evidence type="ECO:0000313" key="11">
    <source>
        <dbReference type="EMBL" id="MBB5155279.1"/>
    </source>
</evidence>
<reference evidence="11 12" key="1">
    <citation type="submission" date="2020-08" db="EMBL/GenBank/DDBJ databases">
        <title>Sequencing the genomes of 1000 actinobacteria strains.</title>
        <authorList>
            <person name="Klenk H.-P."/>
        </authorList>
    </citation>
    <scope>NUCLEOTIDE SEQUENCE [LARGE SCALE GENOMIC DNA]</scope>
    <source>
        <strain evidence="11 12">DSM 45584</strain>
    </source>
</reference>
<feature type="transmembrane region" description="Helical" evidence="10">
    <location>
        <begin position="77"/>
        <end position="98"/>
    </location>
</feature>
<feature type="transmembrane region" description="Helical" evidence="10">
    <location>
        <begin position="406"/>
        <end position="428"/>
    </location>
</feature>
<feature type="transmembrane region" description="Helical" evidence="10">
    <location>
        <begin position="279"/>
        <end position="301"/>
    </location>
</feature>
<evidence type="ECO:0000256" key="3">
    <source>
        <dbReference type="ARBA" id="ARBA00022448"/>
    </source>
</evidence>
<dbReference type="InterPro" id="IPR001734">
    <property type="entry name" value="Na/solute_symporter"/>
</dbReference>
<dbReference type="Pfam" id="PF00474">
    <property type="entry name" value="SSF"/>
    <property type="match status" value="1"/>
</dbReference>
<gene>
    <name evidence="11" type="ORF">BJ970_002813</name>
</gene>
<dbReference type="AlphaFoldDB" id="A0A840Q9N2"/>
<keyword evidence="8 10" id="KW-0472">Membrane</keyword>
<dbReference type="PANTHER" id="PTHR48086">
    <property type="entry name" value="SODIUM/PROLINE SYMPORTER-RELATED"/>
    <property type="match status" value="1"/>
</dbReference>
<evidence type="ECO:0000256" key="4">
    <source>
        <dbReference type="ARBA" id="ARBA00022475"/>
    </source>
</evidence>
<dbReference type="Proteomes" id="UP000584374">
    <property type="component" value="Unassembled WGS sequence"/>
</dbReference>
<evidence type="ECO:0000256" key="5">
    <source>
        <dbReference type="ARBA" id="ARBA00022692"/>
    </source>
</evidence>
<evidence type="ECO:0000256" key="10">
    <source>
        <dbReference type="SAM" id="Phobius"/>
    </source>
</evidence>
<feature type="transmembrane region" description="Helical" evidence="10">
    <location>
        <begin position="440"/>
        <end position="460"/>
    </location>
</feature>
<keyword evidence="3" id="KW-0813">Transport</keyword>
<keyword evidence="6" id="KW-0769">Symport</keyword>
<feature type="transmembrane region" description="Helical" evidence="10">
    <location>
        <begin position="187"/>
        <end position="205"/>
    </location>
</feature>
<comment type="similarity">
    <text evidence="2 9">Belongs to the sodium:solute symporter (SSF) (TC 2.A.21) family.</text>
</comment>
<feature type="transmembrane region" description="Helical" evidence="10">
    <location>
        <begin position="245"/>
        <end position="267"/>
    </location>
</feature>
<dbReference type="PANTHER" id="PTHR48086:SF6">
    <property type="entry name" value="CATION_ACETATE SYMPORTER ACTP"/>
    <property type="match status" value="1"/>
</dbReference>
<evidence type="ECO:0000313" key="12">
    <source>
        <dbReference type="Proteomes" id="UP000584374"/>
    </source>
</evidence>
<proteinExistence type="inferred from homology"/>
<keyword evidence="7 10" id="KW-1133">Transmembrane helix</keyword>
<dbReference type="GO" id="GO:0006847">
    <property type="term" value="P:plasma membrane acetate transport"/>
    <property type="evidence" value="ECO:0007669"/>
    <property type="project" value="TreeGrafter"/>
</dbReference>
<protein>
    <submittedName>
        <fullName evidence="11">Cation/acetate symporter</fullName>
    </submittedName>
</protein>
<evidence type="ECO:0000256" key="2">
    <source>
        <dbReference type="ARBA" id="ARBA00006434"/>
    </source>
</evidence>
<evidence type="ECO:0000256" key="8">
    <source>
        <dbReference type="ARBA" id="ARBA00023136"/>
    </source>
</evidence>
<comment type="subcellular location">
    <subcellularLocation>
        <location evidence="1">Cell membrane</location>
        <topology evidence="1">Multi-pass membrane protein</topology>
    </subcellularLocation>
</comment>
<sequence length="522" mass="54269">MIDAHPVLNVSIFGVFVLITLYMVNRASSVGTATDYFAAGGRFTGAQNGIALSGDFLSAASFLGIAGAIAVHGYDGFLYSIGFLVGWLVNLLLIAEQLRNTGRFTMGDVLSFRMRQRPVRAAAAVSTLVISFVYMIAQMAGAGSLVALLLNVHDANGQALVIGGVGVVMVAYVLVGGMKGTTWVQIVKAGMLMLCGVMMALFLMGKFGFSLTSLLQQAAQQNPLGERIFSPGAKYGKDELTKLDFVSLSLALVLGVAGLPHVLMRFYTVPNAFQARRSVVWATCTMAVFYLCTLVIGYGAAAVNGTEAILAAPGGENSAAPLLAFRIGGTVLLGVVAAVAFATILAVVAGLTLTASASFAHDVYASVVKRGKADPDSEVRVARLTAVVIGAASILGGILVNGQNVAFLVSLAFAFAASANLSTLLFSLFWRRFNTLGTLWGIYGGLGSCLVLVIFSPVVSGSPDSILPGVDFAWFPLSNPGIVSIPVSFLGGYVGTLLGRGQVSEKRSAEMEVRSLTGIGAS</sequence>
<feature type="transmembrane region" description="Helical" evidence="10">
    <location>
        <begin position="480"/>
        <end position="498"/>
    </location>
</feature>
<dbReference type="GO" id="GO:0015123">
    <property type="term" value="F:acetate transmembrane transporter activity"/>
    <property type="evidence" value="ECO:0007669"/>
    <property type="project" value="TreeGrafter"/>
</dbReference>
<dbReference type="GO" id="GO:0015293">
    <property type="term" value="F:symporter activity"/>
    <property type="evidence" value="ECO:0007669"/>
    <property type="project" value="UniProtKB-KW"/>
</dbReference>
<dbReference type="InterPro" id="IPR038377">
    <property type="entry name" value="Na/Glc_symporter_sf"/>
</dbReference>
<feature type="transmembrane region" description="Helical" evidence="10">
    <location>
        <begin position="381"/>
        <end position="400"/>
    </location>
</feature>
<evidence type="ECO:0000256" key="6">
    <source>
        <dbReference type="ARBA" id="ARBA00022847"/>
    </source>
</evidence>
<dbReference type="Gene3D" id="1.20.1730.10">
    <property type="entry name" value="Sodium/glucose cotransporter"/>
    <property type="match status" value="1"/>
</dbReference>